<feature type="domain" description="CobQ/CobB/MinD/ParA nucleotide binding" evidence="1">
    <location>
        <begin position="4"/>
        <end position="166"/>
    </location>
</feature>
<dbReference type="CDD" id="cd02042">
    <property type="entry name" value="ParAB_family"/>
    <property type="match status" value="1"/>
</dbReference>
<dbReference type="SUPFAM" id="SSF52540">
    <property type="entry name" value="P-loop containing nucleoside triphosphate hydrolases"/>
    <property type="match status" value="1"/>
</dbReference>
<evidence type="ECO:0000313" key="2">
    <source>
        <dbReference type="EMBL" id="MFD1781802.1"/>
    </source>
</evidence>
<evidence type="ECO:0000259" key="1">
    <source>
        <dbReference type="Pfam" id="PF01656"/>
    </source>
</evidence>
<dbReference type="InterPro" id="IPR027417">
    <property type="entry name" value="P-loop_NTPase"/>
</dbReference>
<accession>A0ABW4MV02</accession>
<name>A0ABW4MV02_9CAUL</name>
<dbReference type="Gene3D" id="3.40.50.300">
    <property type="entry name" value="P-loop containing nucleotide triphosphate hydrolases"/>
    <property type="match status" value="1"/>
</dbReference>
<proteinExistence type="predicted"/>
<dbReference type="Proteomes" id="UP001597237">
    <property type="component" value="Unassembled WGS sequence"/>
</dbReference>
<dbReference type="EMBL" id="JBHUEY010000001">
    <property type="protein sequence ID" value="MFD1781802.1"/>
    <property type="molecule type" value="Genomic_DNA"/>
</dbReference>
<protein>
    <submittedName>
        <fullName evidence="2">AAA family ATPase</fullName>
    </submittedName>
</protein>
<dbReference type="PANTHER" id="PTHR13696:SF96">
    <property type="entry name" value="COBQ_COBB_MIND_PARA NUCLEOTIDE BINDING DOMAIN-CONTAINING PROTEIN"/>
    <property type="match status" value="1"/>
</dbReference>
<gene>
    <name evidence="2" type="ORF">ACFSC0_00205</name>
</gene>
<dbReference type="InterPro" id="IPR002586">
    <property type="entry name" value="CobQ/CobB/MinD/ParA_Nub-bd_dom"/>
</dbReference>
<evidence type="ECO:0000313" key="3">
    <source>
        <dbReference type="Proteomes" id="UP001597237"/>
    </source>
</evidence>
<keyword evidence="3" id="KW-1185">Reference proteome</keyword>
<organism evidence="2 3">
    <name type="scientific">Phenylobacterium terrae</name>
    <dbReference type="NCBI Taxonomy" id="2665495"/>
    <lineage>
        <taxon>Bacteria</taxon>
        <taxon>Pseudomonadati</taxon>
        <taxon>Pseudomonadota</taxon>
        <taxon>Alphaproteobacteria</taxon>
        <taxon>Caulobacterales</taxon>
        <taxon>Caulobacteraceae</taxon>
        <taxon>Phenylobacterium</taxon>
    </lineage>
</organism>
<dbReference type="RefSeq" id="WP_377281365.1">
    <property type="nucleotide sequence ID" value="NZ_JBHRSI010000003.1"/>
</dbReference>
<reference evidence="3" key="1">
    <citation type="journal article" date="2019" name="Int. J. Syst. Evol. Microbiol.">
        <title>The Global Catalogue of Microorganisms (GCM) 10K type strain sequencing project: providing services to taxonomists for standard genome sequencing and annotation.</title>
        <authorList>
            <consortium name="The Broad Institute Genomics Platform"/>
            <consortium name="The Broad Institute Genome Sequencing Center for Infectious Disease"/>
            <person name="Wu L."/>
            <person name="Ma J."/>
        </authorList>
    </citation>
    <scope>NUCLEOTIDE SEQUENCE [LARGE SCALE GENOMIC DNA]</scope>
    <source>
        <strain evidence="3">DFY28</strain>
    </source>
</reference>
<dbReference type="PIRSF" id="PIRSF009320">
    <property type="entry name" value="Nuc_binding_HP_1000"/>
    <property type="match status" value="1"/>
</dbReference>
<dbReference type="PANTHER" id="PTHR13696">
    <property type="entry name" value="P-LOOP CONTAINING NUCLEOSIDE TRIPHOSPHATE HYDROLASE"/>
    <property type="match status" value="1"/>
</dbReference>
<dbReference type="Pfam" id="PF01656">
    <property type="entry name" value="CbiA"/>
    <property type="match status" value="1"/>
</dbReference>
<sequence length="217" mass="22950">MRTVAVIALKGGSGKTTVATHLALAAHLRGVDTLLADSDPQKSAQDVLSARESPGPEVAVVSGATLLNTQFAAEGLGKQLLVIDTPAGQVEDVSEAIVLADLAIMVVRPTLLDLAGLVRTLSIVRRLGKPSAVILNQAPVAREGVESPLVKRILKGLDYMQAPVAPVILRSRASYQTALERGRSAEETSDRAAAKEVAELWDYVFARLAESRQAKRA</sequence>
<dbReference type="InterPro" id="IPR050678">
    <property type="entry name" value="DNA_Partitioning_ATPase"/>
</dbReference>
<comment type="caution">
    <text evidence="2">The sequence shown here is derived from an EMBL/GenBank/DDBJ whole genome shotgun (WGS) entry which is preliminary data.</text>
</comment>